<dbReference type="AlphaFoldDB" id="A0A9D3MFU0"/>
<dbReference type="EMBL" id="JAFIRN010000006">
    <property type="protein sequence ID" value="KAG5846445.1"/>
    <property type="molecule type" value="Genomic_DNA"/>
</dbReference>
<evidence type="ECO:0000313" key="2">
    <source>
        <dbReference type="EMBL" id="KAG5846445.1"/>
    </source>
</evidence>
<keyword evidence="3" id="KW-1185">Reference proteome</keyword>
<reference evidence="2" key="1">
    <citation type="submission" date="2021-01" db="EMBL/GenBank/DDBJ databases">
        <title>A chromosome-scale assembly of European eel, Anguilla anguilla.</title>
        <authorList>
            <person name="Henkel C."/>
            <person name="Jong-Raadsen S.A."/>
            <person name="Dufour S."/>
            <person name="Weltzien F.-A."/>
            <person name="Palstra A.P."/>
            <person name="Pelster B."/>
            <person name="Spaink H.P."/>
            <person name="Van Den Thillart G.E."/>
            <person name="Jansen H."/>
            <person name="Zahm M."/>
            <person name="Klopp C."/>
            <person name="Cedric C."/>
            <person name="Louis A."/>
            <person name="Berthelot C."/>
            <person name="Parey E."/>
            <person name="Roest Crollius H."/>
            <person name="Montfort J."/>
            <person name="Robinson-Rechavi M."/>
            <person name="Bucao C."/>
            <person name="Bouchez O."/>
            <person name="Gislard M."/>
            <person name="Lluch J."/>
            <person name="Milhes M."/>
            <person name="Lampietro C."/>
            <person name="Lopez Roques C."/>
            <person name="Donnadieu C."/>
            <person name="Braasch I."/>
            <person name="Desvignes T."/>
            <person name="Postlethwait J."/>
            <person name="Bobe J."/>
            <person name="Guiguen Y."/>
            <person name="Dirks R."/>
        </authorList>
    </citation>
    <scope>NUCLEOTIDE SEQUENCE</scope>
    <source>
        <strain evidence="2">Tag_6206</strain>
        <tissue evidence="2">Liver</tissue>
    </source>
</reference>
<name>A0A9D3MFU0_ANGAN</name>
<comment type="caution">
    <text evidence="2">The sequence shown here is derived from an EMBL/GenBank/DDBJ whole genome shotgun (WGS) entry which is preliminary data.</text>
</comment>
<evidence type="ECO:0000313" key="3">
    <source>
        <dbReference type="Proteomes" id="UP001044222"/>
    </source>
</evidence>
<feature type="compositionally biased region" description="Low complexity" evidence="1">
    <location>
        <begin position="162"/>
        <end position="176"/>
    </location>
</feature>
<accession>A0A9D3MFU0</accession>
<feature type="compositionally biased region" description="Polar residues" evidence="1">
    <location>
        <begin position="101"/>
        <end position="112"/>
    </location>
</feature>
<feature type="region of interest" description="Disordered" evidence="1">
    <location>
        <begin position="1"/>
        <end position="71"/>
    </location>
</feature>
<feature type="compositionally biased region" description="Polar residues" evidence="1">
    <location>
        <begin position="119"/>
        <end position="132"/>
    </location>
</feature>
<protein>
    <submittedName>
        <fullName evidence="2">Uncharacterized protein</fullName>
    </submittedName>
</protein>
<sequence>METSQDLNEQPVKQSHSESHVAESSSVRSMEMQDLASPHNRVSTGDPSASKLDKSNLSTASITSNGTGGENMTILNTADWLLGCSTSSSASSMKDYVKTEPMNSSETATTTGDGALETSRAQVRRSTAQLQPWGSGGGVSLTSSCRVRAGPGLSPPEIQGEPVRSSVHPVRPSVCPGPALAV</sequence>
<gene>
    <name evidence="2" type="ORF">ANANG_G00115040</name>
</gene>
<feature type="compositionally biased region" description="Polar residues" evidence="1">
    <location>
        <begin position="1"/>
        <end position="14"/>
    </location>
</feature>
<feature type="compositionally biased region" description="Polar residues" evidence="1">
    <location>
        <begin position="55"/>
        <end position="65"/>
    </location>
</feature>
<organism evidence="2 3">
    <name type="scientific">Anguilla anguilla</name>
    <name type="common">European freshwater eel</name>
    <name type="synonym">Muraena anguilla</name>
    <dbReference type="NCBI Taxonomy" id="7936"/>
    <lineage>
        <taxon>Eukaryota</taxon>
        <taxon>Metazoa</taxon>
        <taxon>Chordata</taxon>
        <taxon>Craniata</taxon>
        <taxon>Vertebrata</taxon>
        <taxon>Euteleostomi</taxon>
        <taxon>Actinopterygii</taxon>
        <taxon>Neopterygii</taxon>
        <taxon>Teleostei</taxon>
        <taxon>Anguilliformes</taxon>
        <taxon>Anguillidae</taxon>
        <taxon>Anguilla</taxon>
    </lineage>
</organism>
<proteinExistence type="predicted"/>
<dbReference type="Proteomes" id="UP001044222">
    <property type="component" value="Unassembled WGS sequence"/>
</dbReference>
<evidence type="ECO:0000256" key="1">
    <source>
        <dbReference type="SAM" id="MobiDB-lite"/>
    </source>
</evidence>
<feature type="region of interest" description="Disordered" evidence="1">
    <location>
        <begin position="87"/>
        <end position="182"/>
    </location>
</feature>